<evidence type="ECO:0000256" key="8">
    <source>
        <dbReference type="ARBA" id="ARBA00022960"/>
    </source>
</evidence>
<feature type="transmembrane region" description="Helical" evidence="21">
    <location>
        <begin position="172"/>
        <end position="193"/>
    </location>
</feature>
<feature type="transmembrane region" description="Helical" evidence="21">
    <location>
        <begin position="303"/>
        <end position="326"/>
    </location>
</feature>
<dbReference type="GO" id="GO:0051301">
    <property type="term" value="P:cell division"/>
    <property type="evidence" value="ECO:0007669"/>
    <property type="project" value="UniProtKB-KW"/>
</dbReference>
<evidence type="ECO:0000256" key="12">
    <source>
        <dbReference type="ARBA" id="ARBA00023306"/>
    </source>
</evidence>
<dbReference type="GO" id="GO:0009252">
    <property type="term" value="P:peptidoglycan biosynthetic process"/>
    <property type="evidence" value="ECO:0007669"/>
    <property type="project" value="UniProtKB-KW"/>
</dbReference>
<evidence type="ECO:0000256" key="16">
    <source>
        <dbReference type="ARBA" id="ARBA00038053"/>
    </source>
</evidence>
<keyword evidence="4 22" id="KW-0132">Cell division</keyword>
<comment type="similarity">
    <text evidence="16">Belongs to the SEDS family. FtsW subfamily.</text>
</comment>
<comment type="catalytic activity">
    <reaction evidence="20">
        <text>[GlcNAc-(1-&gt;4)-Mur2Ac(oyl-L-Ala-gamma-D-Glu-L-Lys-D-Ala-D-Ala)](n)-di-trans,octa-cis-undecaprenyl diphosphate + beta-D-GlcNAc-(1-&gt;4)-Mur2Ac(oyl-L-Ala-gamma-D-Glu-L-Lys-D-Ala-D-Ala)-di-trans,octa-cis-undecaprenyl diphosphate = [GlcNAc-(1-&gt;4)-Mur2Ac(oyl-L-Ala-gamma-D-Glu-L-Lys-D-Ala-D-Ala)](n+1)-di-trans,octa-cis-undecaprenyl diphosphate + di-trans,octa-cis-undecaprenyl diphosphate + H(+)</text>
        <dbReference type="Rhea" id="RHEA:23708"/>
        <dbReference type="Rhea" id="RHEA-COMP:9602"/>
        <dbReference type="Rhea" id="RHEA-COMP:9603"/>
        <dbReference type="ChEBI" id="CHEBI:15378"/>
        <dbReference type="ChEBI" id="CHEBI:58405"/>
        <dbReference type="ChEBI" id="CHEBI:60033"/>
        <dbReference type="ChEBI" id="CHEBI:78435"/>
        <dbReference type="EC" id="2.4.99.28"/>
    </reaction>
</comment>
<keyword evidence="5" id="KW-0328">Glycosyltransferase</keyword>
<dbReference type="GO" id="GO:0008955">
    <property type="term" value="F:peptidoglycan glycosyltransferase activity"/>
    <property type="evidence" value="ECO:0007669"/>
    <property type="project" value="UniProtKB-EC"/>
</dbReference>
<evidence type="ECO:0000256" key="7">
    <source>
        <dbReference type="ARBA" id="ARBA00022692"/>
    </source>
</evidence>
<dbReference type="NCBIfam" id="TIGR02614">
    <property type="entry name" value="ftsW"/>
    <property type="match status" value="1"/>
</dbReference>
<feature type="transmembrane region" description="Helical" evidence="21">
    <location>
        <begin position="59"/>
        <end position="77"/>
    </location>
</feature>
<reference evidence="22" key="1">
    <citation type="journal article" date="2014" name="Int. J. Syst. Evol. Microbiol.">
        <title>Complete genome sequence of Corynebacterium casei LMG S-19264T (=DSM 44701T), isolated from a smear-ripened cheese.</title>
        <authorList>
            <consortium name="US DOE Joint Genome Institute (JGI-PGF)"/>
            <person name="Walter F."/>
            <person name="Albersmeier A."/>
            <person name="Kalinowski J."/>
            <person name="Ruckert C."/>
        </authorList>
    </citation>
    <scope>NUCLEOTIDE SEQUENCE</scope>
    <source>
        <strain evidence="22">CCM 7684</strain>
    </source>
</reference>
<reference evidence="22" key="2">
    <citation type="submission" date="2020-09" db="EMBL/GenBank/DDBJ databases">
        <authorList>
            <person name="Sun Q."/>
            <person name="Sedlacek I."/>
        </authorList>
    </citation>
    <scope>NUCLEOTIDE SEQUENCE</scope>
    <source>
        <strain evidence="22">CCM 7684</strain>
    </source>
</reference>
<evidence type="ECO:0000256" key="13">
    <source>
        <dbReference type="ARBA" id="ARBA00023316"/>
    </source>
</evidence>
<sequence length="384" mass="41897">MMSRAERTIAGEWWWTVDRWLLGALGLLTVAGIVLSLAASPAVAERLGLGLFHFVNRQVFFALIAIPVLLTISFLSPRQVRRVALLAFIVGWVMLVSTLFFGAEIKGSRRWISILGITVQPSELIKPAFVILCAWLFSEGARRRDVPGHLLAVLLLGLVVTPLILQPDFGQTLLVTTVWGALFFLAGLGWMWVVGLTGAGAVGFLTAYTFIPHVAERINRFLDPESGDTYQVDRAIESFVSGGWFGKGPGEGTVKRVLPDSHTDFVFAVTGEEFGIIACLALLSIFAFIVLRGLNRARREEDLFVRFAVAGLSMLFGLQALINMAVNVHLLPAKGMTLPFISSGGSSLVSLSFGMGLLIALTRDRPRAELVAEEMAAQAERSRR</sequence>
<dbReference type="Pfam" id="PF01098">
    <property type="entry name" value="FTSW_RODA_SPOVE"/>
    <property type="match status" value="1"/>
</dbReference>
<feature type="transmembrane region" description="Helical" evidence="21">
    <location>
        <begin position="338"/>
        <end position="361"/>
    </location>
</feature>
<evidence type="ECO:0000256" key="6">
    <source>
        <dbReference type="ARBA" id="ARBA00022679"/>
    </source>
</evidence>
<dbReference type="GO" id="GO:0005886">
    <property type="term" value="C:plasma membrane"/>
    <property type="evidence" value="ECO:0007669"/>
    <property type="project" value="UniProtKB-SubCell"/>
</dbReference>
<gene>
    <name evidence="22" type="primary">ftsW</name>
    <name evidence="22" type="ORF">GCM10007276_19540</name>
</gene>
<evidence type="ECO:0000256" key="3">
    <source>
        <dbReference type="ARBA" id="ARBA00022475"/>
    </source>
</evidence>
<dbReference type="EC" id="2.4.99.28" evidence="19"/>
<evidence type="ECO:0000256" key="19">
    <source>
        <dbReference type="ARBA" id="ARBA00044770"/>
    </source>
</evidence>
<keyword evidence="23" id="KW-1185">Reference proteome</keyword>
<evidence type="ECO:0000256" key="20">
    <source>
        <dbReference type="ARBA" id="ARBA00049902"/>
    </source>
</evidence>
<dbReference type="InterPro" id="IPR001182">
    <property type="entry name" value="FtsW/RodA"/>
</dbReference>
<organism evidence="22 23">
    <name type="scientific">Agaricicola taiwanensis</name>
    <dbReference type="NCBI Taxonomy" id="591372"/>
    <lineage>
        <taxon>Bacteria</taxon>
        <taxon>Pseudomonadati</taxon>
        <taxon>Pseudomonadota</taxon>
        <taxon>Alphaproteobacteria</taxon>
        <taxon>Rhodobacterales</taxon>
        <taxon>Paracoccaceae</taxon>
        <taxon>Agaricicola</taxon>
    </lineage>
</organism>
<dbReference type="PANTHER" id="PTHR30474:SF2">
    <property type="entry name" value="PEPTIDOGLYCAN GLYCOSYLTRANSFERASE FTSW-RELATED"/>
    <property type="match status" value="1"/>
</dbReference>
<evidence type="ECO:0000256" key="18">
    <source>
        <dbReference type="ARBA" id="ARBA00041418"/>
    </source>
</evidence>
<evidence type="ECO:0000256" key="14">
    <source>
        <dbReference type="ARBA" id="ARBA00032370"/>
    </source>
</evidence>
<dbReference type="GO" id="GO:0032153">
    <property type="term" value="C:cell division site"/>
    <property type="evidence" value="ECO:0007669"/>
    <property type="project" value="TreeGrafter"/>
</dbReference>
<keyword evidence="9" id="KW-0573">Peptidoglycan synthesis</keyword>
<dbReference type="AlphaFoldDB" id="A0A8J2W3S1"/>
<dbReference type="InterPro" id="IPR013437">
    <property type="entry name" value="FtsW"/>
</dbReference>
<evidence type="ECO:0000256" key="11">
    <source>
        <dbReference type="ARBA" id="ARBA00023136"/>
    </source>
</evidence>
<comment type="caution">
    <text evidence="22">The sequence shown here is derived from an EMBL/GenBank/DDBJ whole genome shotgun (WGS) entry which is preliminary data.</text>
</comment>
<protein>
    <recommendedName>
        <fullName evidence="17">Probable peptidoglycan glycosyltransferase FtsW</fullName>
        <ecNumber evidence="19">2.4.99.28</ecNumber>
    </recommendedName>
    <alternativeName>
        <fullName evidence="18">Cell division protein FtsW</fullName>
    </alternativeName>
    <alternativeName>
        <fullName evidence="15">Cell wall polymerase</fullName>
    </alternativeName>
    <alternativeName>
        <fullName evidence="14">Peptidoglycan polymerase</fullName>
    </alternativeName>
</protein>
<comment type="pathway">
    <text evidence="2">Cell wall biogenesis; peptidoglycan biosynthesis.</text>
</comment>
<evidence type="ECO:0000256" key="17">
    <source>
        <dbReference type="ARBA" id="ARBA00041185"/>
    </source>
</evidence>
<dbReference type="RefSeq" id="WP_188409541.1">
    <property type="nucleotide sequence ID" value="NZ_BMCP01000002.1"/>
</dbReference>
<evidence type="ECO:0000256" key="15">
    <source>
        <dbReference type="ARBA" id="ARBA00033270"/>
    </source>
</evidence>
<accession>A0A8J2W3S1</accession>
<feature type="transmembrane region" description="Helical" evidence="21">
    <location>
        <begin position="149"/>
        <end position="165"/>
    </location>
</feature>
<keyword evidence="11 21" id="KW-0472">Membrane</keyword>
<feature type="transmembrane region" description="Helical" evidence="21">
    <location>
        <begin position="83"/>
        <end position="102"/>
    </location>
</feature>
<evidence type="ECO:0000256" key="10">
    <source>
        <dbReference type="ARBA" id="ARBA00022989"/>
    </source>
</evidence>
<keyword evidence="6" id="KW-0808">Transferase</keyword>
<comment type="subcellular location">
    <subcellularLocation>
        <location evidence="1">Cell membrane</location>
        <topology evidence="1">Multi-pass membrane protein</topology>
    </subcellularLocation>
</comment>
<keyword evidence="8" id="KW-0133">Cell shape</keyword>
<evidence type="ECO:0000256" key="5">
    <source>
        <dbReference type="ARBA" id="ARBA00022676"/>
    </source>
</evidence>
<dbReference type="GO" id="GO:0008360">
    <property type="term" value="P:regulation of cell shape"/>
    <property type="evidence" value="ECO:0007669"/>
    <property type="project" value="UniProtKB-KW"/>
</dbReference>
<feature type="transmembrane region" description="Helical" evidence="21">
    <location>
        <begin position="20"/>
        <end position="39"/>
    </location>
</feature>
<dbReference type="EMBL" id="BMCP01000002">
    <property type="protein sequence ID" value="GGE42326.1"/>
    <property type="molecule type" value="Genomic_DNA"/>
</dbReference>
<evidence type="ECO:0000313" key="23">
    <source>
        <dbReference type="Proteomes" id="UP000602745"/>
    </source>
</evidence>
<dbReference type="Proteomes" id="UP000602745">
    <property type="component" value="Unassembled WGS sequence"/>
</dbReference>
<dbReference type="GO" id="GO:0071555">
    <property type="term" value="P:cell wall organization"/>
    <property type="evidence" value="ECO:0007669"/>
    <property type="project" value="UniProtKB-KW"/>
</dbReference>
<keyword evidence="13" id="KW-0961">Cell wall biogenesis/degradation</keyword>
<evidence type="ECO:0000256" key="21">
    <source>
        <dbReference type="SAM" id="Phobius"/>
    </source>
</evidence>
<evidence type="ECO:0000256" key="4">
    <source>
        <dbReference type="ARBA" id="ARBA00022618"/>
    </source>
</evidence>
<dbReference type="PANTHER" id="PTHR30474">
    <property type="entry name" value="CELL CYCLE PROTEIN"/>
    <property type="match status" value="1"/>
</dbReference>
<evidence type="ECO:0000313" key="22">
    <source>
        <dbReference type="EMBL" id="GGE42326.1"/>
    </source>
</evidence>
<keyword evidence="12" id="KW-0131">Cell cycle</keyword>
<feature type="transmembrane region" description="Helical" evidence="21">
    <location>
        <begin position="274"/>
        <end position="291"/>
    </location>
</feature>
<dbReference type="GO" id="GO:0015648">
    <property type="term" value="F:lipid-linked peptidoglycan transporter activity"/>
    <property type="evidence" value="ECO:0007669"/>
    <property type="project" value="TreeGrafter"/>
</dbReference>
<keyword evidence="7 21" id="KW-0812">Transmembrane</keyword>
<keyword evidence="3" id="KW-1003">Cell membrane</keyword>
<evidence type="ECO:0000256" key="9">
    <source>
        <dbReference type="ARBA" id="ARBA00022984"/>
    </source>
</evidence>
<proteinExistence type="inferred from homology"/>
<evidence type="ECO:0000256" key="2">
    <source>
        <dbReference type="ARBA" id="ARBA00004752"/>
    </source>
</evidence>
<evidence type="ECO:0000256" key="1">
    <source>
        <dbReference type="ARBA" id="ARBA00004651"/>
    </source>
</evidence>
<keyword evidence="10 21" id="KW-1133">Transmembrane helix</keyword>
<name>A0A8J2W3S1_9RHOB</name>